<evidence type="ECO:0000256" key="1">
    <source>
        <dbReference type="ARBA" id="ARBA00009688"/>
    </source>
</evidence>
<dbReference type="InParanoid" id="A9V0G8"/>
<feature type="domain" description="Dynein regulatory complex protein 1 C-terminal" evidence="6">
    <location>
        <begin position="666"/>
        <end position="725"/>
    </location>
</feature>
<feature type="compositionally biased region" description="Polar residues" evidence="4">
    <location>
        <begin position="52"/>
        <end position="66"/>
    </location>
</feature>
<dbReference type="InterPro" id="IPR039505">
    <property type="entry name" value="DRC1/2_N"/>
</dbReference>
<feature type="domain" description="Dynein regulatory complex protein 1/2 N-terminal" evidence="5">
    <location>
        <begin position="160"/>
        <end position="261"/>
    </location>
</feature>
<comment type="similarity">
    <text evidence="1">Belongs to the DRC1 family.</text>
</comment>
<evidence type="ECO:0000313" key="8">
    <source>
        <dbReference type="Proteomes" id="UP000001357"/>
    </source>
</evidence>
<gene>
    <name evidence="7" type="ORF">MONBRDRAFT_32581</name>
</gene>
<evidence type="ECO:0000256" key="4">
    <source>
        <dbReference type="SAM" id="MobiDB-lite"/>
    </source>
</evidence>
<dbReference type="PANTHER" id="PTHR21625">
    <property type="entry name" value="NYD-SP28 PROTEIN"/>
    <property type="match status" value="1"/>
</dbReference>
<organism evidence="7 8">
    <name type="scientific">Monosiga brevicollis</name>
    <name type="common">Choanoflagellate</name>
    <dbReference type="NCBI Taxonomy" id="81824"/>
    <lineage>
        <taxon>Eukaryota</taxon>
        <taxon>Choanoflagellata</taxon>
        <taxon>Craspedida</taxon>
        <taxon>Salpingoecidae</taxon>
        <taxon>Monosiga</taxon>
    </lineage>
</organism>
<dbReference type="EMBL" id="CH991552">
    <property type="protein sequence ID" value="EDQ89153.1"/>
    <property type="molecule type" value="Genomic_DNA"/>
</dbReference>
<dbReference type="GeneID" id="5891526"/>
<dbReference type="GO" id="GO:0070286">
    <property type="term" value="P:axonemal dynein complex assembly"/>
    <property type="evidence" value="ECO:0000318"/>
    <property type="project" value="GO_Central"/>
</dbReference>
<dbReference type="Pfam" id="PF14775">
    <property type="entry name" value="NYD-SP28_assoc"/>
    <property type="match status" value="1"/>
</dbReference>
<dbReference type="Proteomes" id="UP000001357">
    <property type="component" value="Unassembled WGS sequence"/>
</dbReference>
<dbReference type="InterPro" id="IPR039750">
    <property type="entry name" value="DRC1/DRC2"/>
</dbReference>
<sequence length="760" mass="85948">MASSADDAQSSGELGDNGSLEDFTTAGQGQHADSDDVNGAAPGEAASEVAANTMTNEPAAAQSKTTPAEDDVEEVKARSALPPSVESEDPNERIRARRLRIAARREAERRAAAGIEDEPEEEESQINPEPVKSNIRITQGHQALDQLREQGSDRVTLVRVTADFAESKRRRELAAARTERRQRLQEERDVTVTMYERIKKLMSESVVNKSVPELHETLQNQHAACRALIDRKDQLISEFSGQLKAKDDEYVRLLRAQTADVDSMLTYLDEEIQTLAANYHQQLEEIEEAFMAERQELLDATRQEWQSTVDARRDRELAYLQRATERVEEQERQLEHLRVTDLEEYSIIKGKLEQDIMQLQQQLQAMKATYQLNTEKLEYNYAVLKKREEENAITISQQKRQLNKLTDVLNSLQTKIAKQEHVIEQDNVKLTSEYTRAVQHFEDLQKKVRQFTAADRHRIDEVWDMNEEALSELAKQLLAADQAIHEQQLGVQWVRPLEVVFDSTASEQQVRSRAASAIARELLEGHEVDDLASGHLSTDTMRRALALLCEEGDFLLEPNFDDLLQDLEPTHRNLLRLDAMFKALNVHTEEDMKQLATYFIASDQDQAAGDEEESDGHSKTQQDRLRLIPAVEVVPALRAFVEARHAAKGAAGTLGPSTATLSRNEKFWERLADIVPPEHERNYGALRDALERYHQMLTDRAQGIDDVDHLKQQNGELRMLLKQYMTSDANKSLVVPPTAVLAHQLQQGQQAATAAAANAK</sequence>
<dbReference type="AlphaFoldDB" id="A9V0G8"/>
<dbReference type="STRING" id="81824.A9V0G8"/>
<dbReference type="GO" id="GO:0005858">
    <property type="term" value="C:axonemal dynein complex"/>
    <property type="evidence" value="ECO:0007669"/>
    <property type="project" value="InterPro"/>
</dbReference>
<evidence type="ECO:0000259" key="6">
    <source>
        <dbReference type="Pfam" id="PF14775"/>
    </source>
</evidence>
<name>A9V0G8_MONBE</name>
<feature type="compositionally biased region" description="Basic and acidic residues" evidence="4">
    <location>
        <begin position="615"/>
        <end position="624"/>
    </location>
</feature>
<evidence type="ECO:0000313" key="7">
    <source>
        <dbReference type="EMBL" id="EDQ89153.1"/>
    </source>
</evidence>
<dbReference type="GO" id="GO:0005930">
    <property type="term" value="C:axoneme"/>
    <property type="evidence" value="ECO:0000318"/>
    <property type="project" value="GO_Central"/>
</dbReference>
<dbReference type="RefSeq" id="XP_001746258.1">
    <property type="nucleotide sequence ID" value="XM_001746206.1"/>
</dbReference>
<feature type="region of interest" description="Disordered" evidence="4">
    <location>
        <begin position="605"/>
        <end position="624"/>
    </location>
</feature>
<dbReference type="FunCoup" id="A9V0G8">
    <property type="interactions" value="52"/>
</dbReference>
<dbReference type="InterPro" id="IPR029440">
    <property type="entry name" value="DRC1_C"/>
</dbReference>
<feature type="region of interest" description="Disordered" evidence="4">
    <location>
        <begin position="1"/>
        <end position="92"/>
    </location>
</feature>
<feature type="compositionally biased region" description="Low complexity" evidence="4">
    <location>
        <begin position="39"/>
        <end position="51"/>
    </location>
</feature>
<feature type="coiled-coil region" evidence="3">
    <location>
        <begin position="276"/>
        <end position="422"/>
    </location>
</feature>
<evidence type="ECO:0000256" key="2">
    <source>
        <dbReference type="ARBA" id="ARBA00023054"/>
    </source>
</evidence>
<accession>A9V0G8</accession>
<proteinExistence type="inferred from homology"/>
<protein>
    <recommendedName>
        <fullName evidence="9">Dynein regulatory complex protein 1</fullName>
    </recommendedName>
</protein>
<dbReference type="PANTHER" id="PTHR21625:SF1">
    <property type="entry name" value="DYNEIN REGULATORY COMPLEX PROTEIN 1"/>
    <property type="match status" value="1"/>
</dbReference>
<keyword evidence="2 3" id="KW-0175">Coiled coil</keyword>
<evidence type="ECO:0000259" key="5">
    <source>
        <dbReference type="Pfam" id="PF14772"/>
    </source>
</evidence>
<dbReference type="GO" id="GO:0003352">
    <property type="term" value="P:regulation of cilium movement"/>
    <property type="evidence" value="ECO:0000318"/>
    <property type="project" value="GO_Central"/>
</dbReference>
<reference evidence="7 8" key="1">
    <citation type="journal article" date="2008" name="Nature">
        <title>The genome of the choanoflagellate Monosiga brevicollis and the origin of metazoans.</title>
        <authorList>
            <consortium name="JGI Sequencing"/>
            <person name="King N."/>
            <person name="Westbrook M.J."/>
            <person name="Young S.L."/>
            <person name="Kuo A."/>
            <person name="Abedin M."/>
            <person name="Chapman J."/>
            <person name="Fairclough S."/>
            <person name="Hellsten U."/>
            <person name="Isogai Y."/>
            <person name="Letunic I."/>
            <person name="Marr M."/>
            <person name="Pincus D."/>
            <person name="Putnam N."/>
            <person name="Rokas A."/>
            <person name="Wright K.J."/>
            <person name="Zuzow R."/>
            <person name="Dirks W."/>
            <person name="Good M."/>
            <person name="Goodstein D."/>
            <person name="Lemons D."/>
            <person name="Li W."/>
            <person name="Lyons J.B."/>
            <person name="Morris A."/>
            <person name="Nichols S."/>
            <person name="Richter D.J."/>
            <person name="Salamov A."/>
            <person name="Bork P."/>
            <person name="Lim W.A."/>
            <person name="Manning G."/>
            <person name="Miller W.T."/>
            <person name="McGinnis W."/>
            <person name="Shapiro H."/>
            <person name="Tjian R."/>
            <person name="Grigoriev I.V."/>
            <person name="Rokhsar D."/>
        </authorList>
    </citation>
    <scope>NUCLEOTIDE SEQUENCE [LARGE SCALE GENOMIC DNA]</scope>
    <source>
        <strain evidence="8">MX1 / ATCC 50154</strain>
    </source>
</reference>
<dbReference type="eggNOG" id="ENOG502QQ2B">
    <property type="taxonomic scope" value="Eukaryota"/>
</dbReference>
<keyword evidence="8" id="KW-1185">Reference proteome</keyword>
<dbReference type="KEGG" id="mbr:MONBRDRAFT_32581"/>
<dbReference type="Pfam" id="PF14772">
    <property type="entry name" value="NYD-SP28"/>
    <property type="match status" value="1"/>
</dbReference>
<evidence type="ECO:0000256" key="3">
    <source>
        <dbReference type="SAM" id="Coils"/>
    </source>
</evidence>
<dbReference type="OMA" id="LDFMMAR"/>
<feature type="compositionally biased region" description="Polar residues" evidence="4">
    <location>
        <begin position="1"/>
        <end position="12"/>
    </location>
</feature>
<dbReference type="GO" id="GO:0060285">
    <property type="term" value="P:cilium-dependent cell motility"/>
    <property type="evidence" value="ECO:0000318"/>
    <property type="project" value="GO_Central"/>
</dbReference>
<evidence type="ECO:0008006" key="9">
    <source>
        <dbReference type="Google" id="ProtNLM"/>
    </source>
</evidence>